<dbReference type="AlphaFoldDB" id="A0A3B0VBL8"/>
<gene>
    <name evidence="2" type="ORF">MNBD_CHLOROFLEXI01-257</name>
</gene>
<dbReference type="Gene3D" id="3.40.50.300">
    <property type="entry name" value="P-loop containing nucleotide triphosphate hydrolases"/>
    <property type="match status" value="1"/>
</dbReference>
<feature type="domain" description="AAA" evidence="1">
    <location>
        <begin position="3"/>
        <end position="175"/>
    </location>
</feature>
<dbReference type="PANTHER" id="PTHR13696:SF52">
    <property type="entry name" value="PARA FAMILY PROTEIN CT_582"/>
    <property type="match status" value="1"/>
</dbReference>
<protein>
    <submittedName>
        <fullName evidence="2">Chromosome (Plasmid) partitioning protein ParA</fullName>
    </submittedName>
</protein>
<organism evidence="2">
    <name type="scientific">hydrothermal vent metagenome</name>
    <dbReference type="NCBI Taxonomy" id="652676"/>
    <lineage>
        <taxon>unclassified sequences</taxon>
        <taxon>metagenomes</taxon>
        <taxon>ecological metagenomes</taxon>
    </lineage>
</organism>
<name>A0A3B0VBL8_9ZZZZ</name>
<sequence>MTRIMAIVSQKGGVGKTSLVQNLGAELAAQGQLTLLVDLDPQSNLTTGWGIDPYEDRLTTYDALTEPKQSAKTVLELRPNLYLIPANLDLAGAELAFINAIDRNTKLRKALTPIAHHFDVILIDGPPSLGFFTVNALAAANEILIPLQVHPYAYKALDQLMGIVDQVAEINPSLSLSGIVMTMYDQRNSLTSAIEDAARQRFPDLVFDTVVPINVRIAEATLDGISVGEYEPSSSGAKAYKAVAAEVISNGTT</sequence>
<dbReference type="InterPro" id="IPR050678">
    <property type="entry name" value="DNA_Partitioning_ATPase"/>
</dbReference>
<dbReference type="Pfam" id="PF13614">
    <property type="entry name" value="AAA_31"/>
    <property type="match status" value="1"/>
</dbReference>
<dbReference type="CDD" id="cd02042">
    <property type="entry name" value="ParAB_family"/>
    <property type="match status" value="1"/>
</dbReference>
<evidence type="ECO:0000259" key="1">
    <source>
        <dbReference type="Pfam" id="PF13614"/>
    </source>
</evidence>
<dbReference type="InterPro" id="IPR025669">
    <property type="entry name" value="AAA_dom"/>
</dbReference>
<reference evidence="2" key="1">
    <citation type="submission" date="2018-06" db="EMBL/GenBank/DDBJ databases">
        <authorList>
            <person name="Zhirakovskaya E."/>
        </authorList>
    </citation>
    <scope>NUCLEOTIDE SEQUENCE</scope>
</reference>
<dbReference type="PANTHER" id="PTHR13696">
    <property type="entry name" value="P-LOOP CONTAINING NUCLEOSIDE TRIPHOSPHATE HYDROLASE"/>
    <property type="match status" value="1"/>
</dbReference>
<proteinExistence type="predicted"/>
<dbReference type="EMBL" id="UOEU01000520">
    <property type="protein sequence ID" value="VAW34229.1"/>
    <property type="molecule type" value="Genomic_DNA"/>
</dbReference>
<dbReference type="InterPro" id="IPR027417">
    <property type="entry name" value="P-loop_NTPase"/>
</dbReference>
<dbReference type="SUPFAM" id="SSF52540">
    <property type="entry name" value="P-loop containing nucleoside triphosphate hydrolases"/>
    <property type="match status" value="1"/>
</dbReference>
<accession>A0A3B0VBL8</accession>
<evidence type="ECO:0000313" key="2">
    <source>
        <dbReference type="EMBL" id="VAW34229.1"/>
    </source>
</evidence>
<dbReference type="FunFam" id="3.40.50.300:FF:000285">
    <property type="entry name" value="Sporulation initiation inhibitor Soj"/>
    <property type="match status" value="1"/>
</dbReference>